<accession>A0AAV4XU84</accession>
<sequence>MMSFKICYVGKRYDDNENHGKLYVAHIVDDHILTKYVVIRCDAIPDCYNHNFSNITLNYMRPYATHIVDGHILTKDVVINSLKAWKF</sequence>
<dbReference type="AlphaFoldDB" id="A0AAV4XU84"/>
<gene>
    <name evidence="1" type="ORF">CEXT_75581</name>
</gene>
<comment type="caution">
    <text evidence="1">The sequence shown here is derived from an EMBL/GenBank/DDBJ whole genome shotgun (WGS) entry which is preliminary data.</text>
</comment>
<protein>
    <submittedName>
        <fullName evidence="1">Uncharacterized protein</fullName>
    </submittedName>
</protein>
<organism evidence="1 2">
    <name type="scientific">Caerostris extrusa</name>
    <name type="common">Bark spider</name>
    <name type="synonym">Caerostris bankana</name>
    <dbReference type="NCBI Taxonomy" id="172846"/>
    <lineage>
        <taxon>Eukaryota</taxon>
        <taxon>Metazoa</taxon>
        <taxon>Ecdysozoa</taxon>
        <taxon>Arthropoda</taxon>
        <taxon>Chelicerata</taxon>
        <taxon>Arachnida</taxon>
        <taxon>Araneae</taxon>
        <taxon>Araneomorphae</taxon>
        <taxon>Entelegynae</taxon>
        <taxon>Araneoidea</taxon>
        <taxon>Araneidae</taxon>
        <taxon>Caerostris</taxon>
    </lineage>
</organism>
<dbReference type="Proteomes" id="UP001054945">
    <property type="component" value="Unassembled WGS sequence"/>
</dbReference>
<evidence type="ECO:0000313" key="2">
    <source>
        <dbReference type="Proteomes" id="UP001054945"/>
    </source>
</evidence>
<name>A0AAV4XU84_CAEEX</name>
<evidence type="ECO:0000313" key="1">
    <source>
        <dbReference type="EMBL" id="GIY97883.1"/>
    </source>
</evidence>
<dbReference type="EMBL" id="BPLR01018225">
    <property type="protein sequence ID" value="GIY97883.1"/>
    <property type="molecule type" value="Genomic_DNA"/>
</dbReference>
<reference evidence="1 2" key="1">
    <citation type="submission" date="2021-06" db="EMBL/GenBank/DDBJ databases">
        <title>Caerostris extrusa draft genome.</title>
        <authorList>
            <person name="Kono N."/>
            <person name="Arakawa K."/>
        </authorList>
    </citation>
    <scope>NUCLEOTIDE SEQUENCE [LARGE SCALE GENOMIC DNA]</scope>
</reference>
<proteinExistence type="predicted"/>
<keyword evidence="2" id="KW-1185">Reference proteome</keyword>